<organism evidence="7">
    <name type="scientific">Echinostoma caproni</name>
    <dbReference type="NCBI Taxonomy" id="27848"/>
    <lineage>
        <taxon>Eukaryota</taxon>
        <taxon>Metazoa</taxon>
        <taxon>Spiralia</taxon>
        <taxon>Lophotrochozoa</taxon>
        <taxon>Platyhelminthes</taxon>
        <taxon>Trematoda</taxon>
        <taxon>Digenea</taxon>
        <taxon>Plagiorchiida</taxon>
        <taxon>Echinostomata</taxon>
        <taxon>Echinostomatoidea</taxon>
        <taxon>Echinostomatidae</taxon>
        <taxon>Echinostoma</taxon>
    </lineage>
</organism>
<protein>
    <submittedName>
        <fullName evidence="7">ANK_REP_REGION domain-containing protein</fullName>
    </submittedName>
</protein>
<dbReference type="PROSITE" id="PS50297">
    <property type="entry name" value="ANK_REP_REGION"/>
    <property type="match status" value="2"/>
</dbReference>
<feature type="region of interest" description="Disordered" evidence="4">
    <location>
        <begin position="163"/>
        <end position="187"/>
    </location>
</feature>
<dbReference type="Proteomes" id="UP000272942">
    <property type="component" value="Unassembled WGS sequence"/>
</dbReference>
<proteinExistence type="predicted"/>
<accession>A0A183AYH0</accession>
<name>A0A183AYH0_9TREM</name>
<sequence length="187" mass="20564">MEVILCRGNGRLQSSVLSADIQLLTQQLKDSKNKFFSHISYKESALYVAAYFCEKEIIDLLIKNGADINSATIEGNTPLHAAAYVGNADIMKQLLEAGADATLKNAKGLTADDILRESSLKEFESHHEPLETSITTDLLLSGDTSSETQQKFGSILGRLTCRQDKKDTSNKARRSKTVRTKFGVSHL</sequence>
<keyword evidence="2 3" id="KW-0040">ANK repeat</keyword>
<evidence type="ECO:0000256" key="3">
    <source>
        <dbReference type="PROSITE-ProRule" id="PRU00023"/>
    </source>
</evidence>
<evidence type="ECO:0000256" key="4">
    <source>
        <dbReference type="SAM" id="MobiDB-lite"/>
    </source>
</evidence>
<dbReference type="InterPro" id="IPR036770">
    <property type="entry name" value="Ankyrin_rpt-contain_sf"/>
</dbReference>
<reference evidence="7" key="1">
    <citation type="submission" date="2016-06" db="UniProtKB">
        <authorList>
            <consortium name="WormBaseParasite"/>
        </authorList>
    </citation>
    <scope>IDENTIFICATION</scope>
</reference>
<feature type="repeat" description="ANK" evidence="3">
    <location>
        <begin position="41"/>
        <end position="73"/>
    </location>
</feature>
<dbReference type="WBParaSite" id="ECPE_0001204001-mRNA-1">
    <property type="protein sequence ID" value="ECPE_0001204001-mRNA-1"/>
    <property type="gene ID" value="ECPE_0001204001"/>
</dbReference>
<keyword evidence="1" id="KW-0677">Repeat</keyword>
<gene>
    <name evidence="5" type="ORF">ECPE_LOCUS12005</name>
</gene>
<evidence type="ECO:0000313" key="7">
    <source>
        <dbReference type="WBParaSite" id="ECPE_0001204001-mRNA-1"/>
    </source>
</evidence>
<dbReference type="AlphaFoldDB" id="A0A183AYH0"/>
<evidence type="ECO:0000313" key="5">
    <source>
        <dbReference type="EMBL" id="VDP89222.1"/>
    </source>
</evidence>
<dbReference type="Pfam" id="PF12796">
    <property type="entry name" value="Ank_2"/>
    <property type="match status" value="1"/>
</dbReference>
<dbReference type="GO" id="GO:0004842">
    <property type="term" value="F:ubiquitin-protein transferase activity"/>
    <property type="evidence" value="ECO:0007669"/>
    <property type="project" value="TreeGrafter"/>
</dbReference>
<dbReference type="GO" id="GO:0070531">
    <property type="term" value="C:BRCA1-A complex"/>
    <property type="evidence" value="ECO:0007669"/>
    <property type="project" value="TreeGrafter"/>
</dbReference>
<dbReference type="SUPFAM" id="SSF48403">
    <property type="entry name" value="Ankyrin repeat"/>
    <property type="match status" value="1"/>
</dbReference>
<dbReference type="GO" id="GO:0085020">
    <property type="term" value="P:protein K6-linked ubiquitination"/>
    <property type="evidence" value="ECO:0007669"/>
    <property type="project" value="TreeGrafter"/>
</dbReference>
<dbReference type="GO" id="GO:0031436">
    <property type="term" value="C:BRCA1-BARD1 complex"/>
    <property type="evidence" value="ECO:0007669"/>
    <property type="project" value="TreeGrafter"/>
</dbReference>
<evidence type="ECO:0000313" key="6">
    <source>
        <dbReference type="Proteomes" id="UP000272942"/>
    </source>
</evidence>
<dbReference type="PANTHER" id="PTHR24171:SF8">
    <property type="entry name" value="BRCA1-ASSOCIATED RING DOMAIN PROTEIN 1"/>
    <property type="match status" value="1"/>
</dbReference>
<dbReference type="SMART" id="SM00248">
    <property type="entry name" value="ANK"/>
    <property type="match status" value="2"/>
</dbReference>
<dbReference type="InterPro" id="IPR002110">
    <property type="entry name" value="Ankyrin_rpt"/>
</dbReference>
<dbReference type="EMBL" id="UZAN01051968">
    <property type="protein sequence ID" value="VDP89222.1"/>
    <property type="molecule type" value="Genomic_DNA"/>
</dbReference>
<dbReference type="OrthoDB" id="70519at2759"/>
<feature type="repeat" description="ANK" evidence="3">
    <location>
        <begin position="74"/>
        <end position="106"/>
    </location>
</feature>
<dbReference type="PANTHER" id="PTHR24171">
    <property type="entry name" value="ANKYRIN REPEAT DOMAIN-CONTAINING PROTEIN 39-RELATED"/>
    <property type="match status" value="1"/>
</dbReference>
<evidence type="ECO:0000256" key="2">
    <source>
        <dbReference type="ARBA" id="ARBA00023043"/>
    </source>
</evidence>
<dbReference type="PROSITE" id="PS50088">
    <property type="entry name" value="ANK_REPEAT"/>
    <property type="match status" value="2"/>
</dbReference>
<dbReference type="Gene3D" id="1.25.40.20">
    <property type="entry name" value="Ankyrin repeat-containing domain"/>
    <property type="match status" value="1"/>
</dbReference>
<evidence type="ECO:0000256" key="1">
    <source>
        <dbReference type="ARBA" id="ARBA00022737"/>
    </source>
</evidence>
<keyword evidence="6" id="KW-1185">Reference proteome</keyword>
<reference evidence="5 6" key="2">
    <citation type="submission" date="2018-11" db="EMBL/GenBank/DDBJ databases">
        <authorList>
            <consortium name="Pathogen Informatics"/>
        </authorList>
    </citation>
    <scope>NUCLEOTIDE SEQUENCE [LARGE SCALE GENOMIC DNA]</scope>
    <source>
        <strain evidence="5 6">Egypt</strain>
    </source>
</reference>